<organism evidence="1 2">
    <name type="scientific">Sulfobacillus acidophilus (strain ATCC 700253 / DSM 10332 / NAL)</name>
    <dbReference type="NCBI Taxonomy" id="679936"/>
    <lineage>
        <taxon>Bacteria</taxon>
        <taxon>Bacillati</taxon>
        <taxon>Bacillota</taxon>
        <taxon>Clostridia</taxon>
        <taxon>Eubacteriales</taxon>
        <taxon>Clostridiales Family XVII. Incertae Sedis</taxon>
        <taxon>Sulfobacillus</taxon>
    </lineage>
</organism>
<dbReference type="AlphaFoldDB" id="G8TTN1"/>
<protein>
    <submittedName>
        <fullName evidence="1">Uncharacterized protein</fullName>
    </submittedName>
</protein>
<evidence type="ECO:0000313" key="1">
    <source>
        <dbReference type="EMBL" id="AEW05697.1"/>
    </source>
</evidence>
<keyword evidence="2" id="KW-1185">Reference proteome</keyword>
<sequence length="30" mass="3571">MTVILLRYPSILGQAWGRAWRITRAELSRR</sequence>
<name>G8TTN1_SULAD</name>
<accession>G8TTN1</accession>
<dbReference type="Proteomes" id="UP000005439">
    <property type="component" value="Chromosome"/>
</dbReference>
<reference evidence="1 2" key="2">
    <citation type="journal article" date="2012" name="Stand. Genomic Sci.">
        <title>Complete genome sequence of the moderately thermophilic mineral-sulfide-oxidizing firmicute Sulfobacillus acidophilus type strain (NAL(T)).</title>
        <authorList>
            <person name="Anderson I."/>
            <person name="Chertkov O."/>
            <person name="Chen A."/>
            <person name="Saunders E."/>
            <person name="Lapidus A."/>
            <person name="Nolan M."/>
            <person name="Lucas S."/>
            <person name="Hammon N."/>
            <person name="Deshpande S."/>
            <person name="Cheng J.F."/>
            <person name="Han C."/>
            <person name="Tapia R."/>
            <person name="Goodwin L.A."/>
            <person name="Pitluck S."/>
            <person name="Liolios K."/>
            <person name="Pagani I."/>
            <person name="Ivanova N."/>
            <person name="Mikhailova N."/>
            <person name="Pati A."/>
            <person name="Palaniappan K."/>
            <person name="Land M."/>
            <person name="Pan C."/>
            <person name="Rohde M."/>
            <person name="Pukall R."/>
            <person name="Goker M."/>
            <person name="Detter J.C."/>
            <person name="Woyke T."/>
            <person name="Bristow J."/>
            <person name="Eisen J.A."/>
            <person name="Markowitz V."/>
            <person name="Hugenholtz P."/>
            <person name="Kyrpides N.C."/>
            <person name="Klenk H.P."/>
            <person name="Mavromatis K."/>
        </authorList>
    </citation>
    <scope>NUCLEOTIDE SEQUENCE [LARGE SCALE GENOMIC DNA]</scope>
    <source>
        <strain evidence="2">ATCC 700253 / DSM 10332 / NAL</strain>
    </source>
</reference>
<dbReference type="KEGG" id="sap:Sulac_2222"/>
<reference evidence="2" key="1">
    <citation type="submission" date="2011-12" db="EMBL/GenBank/DDBJ databases">
        <title>The complete genome of chromosome of Sulfobacillus acidophilus DSM 10332.</title>
        <authorList>
            <person name="Lucas S."/>
            <person name="Han J."/>
            <person name="Lapidus A."/>
            <person name="Bruce D."/>
            <person name="Goodwin L."/>
            <person name="Pitluck S."/>
            <person name="Peters L."/>
            <person name="Kyrpides N."/>
            <person name="Mavromatis K."/>
            <person name="Ivanova N."/>
            <person name="Mikhailova N."/>
            <person name="Chertkov O."/>
            <person name="Saunders E."/>
            <person name="Detter J.C."/>
            <person name="Tapia R."/>
            <person name="Han C."/>
            <person name="Land M."/>
            <person name="Hauser L."/>
            <person name="Markowitz V."/>
            <person name="Cheng J.-F."/>
            <person name="Hugenholtz P."/>
            <person name="Woyke T."/>
            <person name="Wu D."/>
            <person name="Pukall R."/>
            <person name="Gehrich-Schroeter G."/>
            <person name="Schneider S."/>
            <person name="Klenk H.-P."/>
            <person name="Eisen J.A."/>
        </authorList>
    </citation>
    <scope>NUCLEOTIDE SEQUENCE [LARGE SCALE GENOMIC DNA]</scope>
    <source>
        <strain evidence="2">ATCC 700253 / DSM 10332 / NAL</strain>
    </source>
</reference>
<dbReference type="EMBL" id="CP003179">
    <property type="protein sequence ID" value="AEW05697.1"/>
    <property type="molecule type" value="Genomic_DNA"/>
</dbReference>
<proteinExistence type="predicted"/>
<dbReference type="STRING" id="679936.Sulac_2222"/>
<evidence type="ECO:0000313" key="2">
    <source>
        <dbReference type="Proteomes" id="UP000005439"/>
    </source>
</evidence>
<dbReference type="HOGENOM" id="CLU_3405847_0_0_9"/>
<gene>
    <name evidence="1" type="ordered locus">Sulac_2222</name>
</gene>